<dbReference type="EMBL" id="FZOY01000004">
    <property type="protein sequence ID" value="SNS87821.1"/>
    <property type="molecule type" value="Genomic_DNA"/>
</dbReference>
<dbReference type="PANTHER" id="PTHR12137">
    <property type="entry name" value="CARBOHYDRATE SULFOTRANSFERASE"/>
    <property type="match status" value="1"/>
</dbReference>
<gene>
    <name evidence="8" type="ORF">SAMN05421757_104171</name>
</gene>
<evidence type="ECO:0000256" key="2">
    <source>
        <dbReference type="ARBA" id="ARBA00022679"/>
    </source>
</evidence>
<dbReference type="Gene3D" id="3.40.50.300">
    <property type="entry name" value="P-loop containing nucleotide triphosphate hydrolases"/>
    <property type="match status" value="1"/>
</dbReference>
<reference evidence="8 9" key="1">
    <citation type="submission" date="2017-06" db="EMBL/GenBank/DDBJ databases">
        <authorList>
            <person name="Kim H.J."/>
            <person name="Triplett B.A."/>
        </authorList>
    </citation>
    <scope>NUCLEOTIDE SEQUENCE [LARGE SCALE GENOMIC DNA]</scope>
    <source>
        <strain evidence="8 9">DSM 29339</strain>
    </source>
</reference>
<dbReference type="InterPro" id="IPR005331">
    <property type="entry name" value="Sulfotransferase"/>
</dbReference>
<keyword evidence="6" id="KW-0472">Membrane</keyword>
<sequence length="215" mass="24935">MTLYLKKHKLTYVSVPKCACTSLKQFFFEVHNGFEFKAFDINGQAYGIHKLARSIPFEDLDRKMTRRNRTITVVREPVGRLVSCYANKVIDARLLEKPKAAQFLEQRGLTTTPTIQEFVRDLPAYQESSYTLLHHSRPLSYFLGRDPAFFDKIFPLRELSTLVEYVADMVGEAPSLPHTQKSTSSDVSKQLTEEDRARIEEIYAEDREIFGQWMK</sequence>
<dbReference type="GO" id="GO:0016020">
    <property type="term" value="C:membrane"/>
    <property type="evidence" value="ECO:0007669"/>
    <property type="project" value="InterPro"/>
</dbReference>
<dbReference type="GO" id="GO:0016051">
    <property type="term" value="P:carbohydrate biosynthetic process"/>
    <property type="evidence" value="ECO:0007669"/>
    <property type="project" value="InterPro"/>
</dbReference>
<evidence type="ECO:0000256" key="1">
    <source>
        <dbReference type="ARBA" id="ARBA00004323"/>
    </source>
</evidence>
<dbReference type="InterPro" id="IPR018011">
    <property type="entry name" value="Carb_sulfotrans_8-10"/>
</dbReference>
<name>A0A239I2V2_9RHOB</name>
<keyword evidence="9" id="KW-1185">Reference proteome</keyword>
<evidence type="ECO:0000256" key="7">
    <source>
        <dbReference type="ARBA" id="ARBA00023180"/>
    </source>
</evidence>
<evidence type="ECO:0000256" key="4">
    <source>
        <dbReference type="ARBA" id="ARBA00022989"/>
    </source>
</evidence>
<organism evidence="8 9">
    <name type="scientific">Tropicimonas sediminicola</name>
    <dbReference type="NCBI Taxonomy" id="1031541"/>
    <lineage>
        <taxon>Bacteria</taxon>
        <taxon>Pseudomonadati</taxon>
        <taxon>Pseudomonadota</taxon>
        <taxon>Alphaproteobacteria</taxon>
        <taxon>Rhodobacterales</taxon>
        <taxon>Roseobacteraceae</taxon>
        <taxon>Tropicimonas</taxon>
    </lineage>
</organism>
<dbReference type="AlphaFoldDB" id="A0A239I2V2"/>
<evidence type="ECO:0000256" key="5">
    <source>
        <dbReference type="ARBA" id="ARBA00023034"/>
    </source>
</evidence>
<evidence type="ECO:0000313" key="9">
    <source>
        <dbReference type="Proteomes" id="UP000198426"/>
    </source>
</evidence>
<dbReference type="PANTHER" id="PTHR12137:SF54">
    <property type="entry name" value="CARBOHYDRATE SULFOTRANSFERASE"/>
    <property type="match status" value="1"/>
</dbReference>
<evidence type="ECO:0000313" key="8">
    <source>
        <dbReference type="EMBL" id="SNS87821.1"/>
    </source>
</evidence>
<keyword evidence="7" id="KW-0325">Glycoprotein</keyword>
<protein>
    <submittedName>
        <fullName evidence="8">Sulfotransferase family protein</fullName>
    </submittedName>
</protein>
<keyword evidence="2 8" id="KW-0808">Transferase</keyword>
<evidence type="ECO:0000256" key="3">
    <source>
        <dbReference type="ARBA" id="ARBA00022692"/>
    </source>
</evidence>
<accession>A0A239I2V2</accession>
<dbReference type="SUPFAM" id="SSF52540">
    <property type="entry name" value="P-loop containing nucleoside triphosphate hydrolases"/>
    <property type="match status" value="1"/>
</dbReference>
<dbReference type="OrthoDB" id="554104at2"/>
<dbReference type="Proteomes" id="UP000198426">
    <property type="component" value="Unassembled WGS sequence"/>
</dbReference>
<evidence type="ECO:0000256" key="6">
    <source>
        <dbReference type="ARBA" id="ARBA00023136"/>
    </source>
</evidence>
<dbReference type="Pfam" id="PF03567">
    <property type="entry name" value="Sulfotransfer_2"/>
    <property type="match status" value="1"/>
</dbReference>
<proteinExistence type="predicted"/>
<comment type="subcellular location">
    <subcellularLocation>
        <location evidence="1">Golgi apparatus membrane</location>
        <topology evidence="1">Single-pass type II membrane protein</topology>
    </subcellularLocation>
</comment>
<dbReference type="GO" id="GO:0008146">
    <property type="term" value="F:sulfotransferase activity"/>
    <property type="evidence" value="ECO:0007669"/>
    <property type="project" value="InterPro"/>
</dbReference>
<dbReference type="InterPro" id="IPR027417">
    <property type="entry name" value="P-loop_NTPase"/>
</dbReference>
<dbReference type="RefSeq" id="WP_089233264.1">
    <property type="nucleotide sequence ID" value="NZ_FZOY01000004.1"/>
</dbReference>
<keyword evidence="5" id="KW-0333">Golgi apparatus</keyword>
<keyword evidence="3" id="KW-0812">Transmembrane</keyword>
<keyword evidence="4" id="KW-1133">Transmembrane helix</keyword>